<evidence type="ECO:0000313" key="2">
    <source>
        <dbReference type="EMBL" id="RSZ58541.1"/>
    </source>
</evidence>
<dbReference type="RefSeq" id="WP_126074439.1">
    <property type="nucleotide sequence ID" value="NZ_CP051166.1"/>
</dbReference>
<proteinExistence type="predicted"/>
<evidence type="ECO:0000313" key="3">
    <source>
        <dbReference type="Proteomes" id="UP000278085"/>
    </source>
</evidence>
<organism evidence="2 3">
    <name type="scientific">Massilia atriviolacea</name>
    <dbReference type="NCBI Taxonomy" id="2495579"/>
    <lineage>
        <taxon>Bacteria</taxon>
        <taxon>Pseudomonadati</taxon>
        <taxon>Pseudomonadota</taxon>
        <taxon>Betaproteobacteria</taxon>
        <taxon>Burkholderiales</taxon>
        <taxon>Oxalobacteraceae</taxon>
        <taxon>Telluria group</taxon>
        <taxon>Massilia</taxon>
    </lineage>
</organism>
<evidence type="ECO:0000256" key="1">
    <source>
        <dbReference type="SAM" id="MobiDB-lite"/>
    </source>
</evidence>
<keyword evidence="3" id="KW-1185">Reference proteome</keyword>
<protein>
    <submittedName>
        <fullName evidence="2">Uncharacterized protein</fullName>
    </submittedName>
</protein>
<name>A0A430HM14_9BURK</name>
<dbReference type="Proteomes" id="UP000278085">
    <property type="component" value="Unassembled WGS sequence"/>
</dbReference>
<feature type="region of interest" description="Disordered" evidence="1">
    <location>
        <begin position="1"/>
        <end position="32"/>
    </location>
</feature>
<reference evidence="2 3" key="1">
    <citation type="submission" date="2018-12" db="EMBL/GenBank/DDBJ databases">
        <authorList>
            <person name="Yang E."/>
        </authorList>
    </citation>
    <scope>NUCLEOTIDE SEQUENCE [LARGE SCALE GENOMIC DNA]</scope>
    <source>
        <strain evidence="2 3">SOD</strain>
    </source>
</reference>
<gene>
    <name evidence="2" type="ORF">EJB06_12935</name>
</gene>
<comment type="caution">
    <text evidence="2">The sequence shown here is derived from an EMBL/GenBank/DDBJ whole genome shotgun (WGS) entry which is preliminary data.</text>
</comment>
<accession>A0A430HM14</accession>
<dbReference type="OrthoDB" id="8759392at2"/>
<dbReference type="EMBL" id="RXLQ01000006">
    <property type="protein sequence ID" value="RSZ58541.1"/>
    <property type="molecule type" value="Genomic_DNA"/>
</dbReference>
<dbReference type="AlphaFoldDB" id="A0A430HM14"/>
<feature type="compositionally biased region" description="Low complexity" evidence="1">
    <location>
        <begin position="1"/>
        <end position="30"/>
    </location>
</feature>
<sequence length="131" mass="13389">MAMSKAQTGNTQTNNTQTNNAQTNKAQTGNDKLSLAERREALIVQCSMQRRDAAREIGALIAPLAHPTGGIGKLLGGGGGGGGMQLPLGIVGTVAGLVMAKSGKILPMLTVGLSLIKAARSVVGLVRKKRS</sequence>